<comment type="caution">
    <text evidence="1">The sequence shown here is derived from an EMBL/GenBank/DDBJ whole genome shotgun (WGS) entry which is preliminary data.</text>
</comment>
<proteinExistence type="predicted"/>
<dbReference type="EMBL" id="JANHOG010000133">
    <property type="protein sequence ID" value="KAJ3557762.1"/>
    <property type="molecule type" value="Genomic_DNA"/>
</dbReference>
<organism evidence="1 2">
    <name type="scientific">Phlebia brevispora</name>
    <dbReference type="NCBI Taxonomy" id="194682"/>
    <lineage>
        <taxon>Eukaryota</taxon>
        <taxon>Fungi</taxon>
        <taxon>Dikarya</taxon>
        <taxon>Basidiomycota</taxon>
        <taxon>Agaricomycotina</taxon>
        <taxon>Agaricomycetes</taxon>
        <taxon>Polyporales</taxon>
        <taxon>Meruliaceae</taxon>
        <taxon>Phlebia</taxon>
    </lineage>
</organism>
<keyword evidence="2" id="KW-1185">Reference proteome</keyword>
<sequence length="540" mass="57799">MDNALHFVEGPGSSEEGKDEELLAGLGYRQEFKRAFRPLEVFGIAFSLIGLIPSAASTLVLFLPNGGSVALVWGWTMCSVFAMTLACALAELSSAAPTAGGLYFWTFKYASWRWRYLLSWIVGYSNTMGLVAAMAATEWGCAVQLMAAVSIGSNMAFTPTTVQLFGVFVAIFVVTALTASLASAAIARMQAAFTVLNLLLCIGFIVAVPATTPSEFRNTAVYVFGHFSNLTTWPEGFTFVLGLVGPLWVLAGYDAPVHMSEEASNAATAVPAAIVSSLGTTALLGFGVYFAVAFNMGTDIETIMASPIGQPMATILFNSFGTRGTLVIWSFIVVAQWIVGVNTLVACSRQTFAFARDGALPLSRYLYHMNPYTQTPVNCVWAVSLAGLLLGLLAFAGPSATNAIFSLTVVGLYIAYTIPIASRLSSQRTWRPGPFSLGKLSVPIAVVAVLWNTLAIIIVMFPTNPGPDGETMNYTVVVSGGWLSLCVVYYYFPKYGGVHWFKGPMANINAAEDMSESVEEVVELVSDEKYAREGGVNKAE</sequence>
<protein>
    <submittedName>
        <fullName evidence="1">Uncharacterized protein</fullName>
    </submittedName>
</protein>
<dbReference type="Proteomes" id="UP001148662">
    <property type="component" value="Unassembled WGS sequence"/>
</dbReference>
<reference evidence="1" key="1">
    <citation type="submission" date="2022-07" db="EMBL/GenBank/DDBJ databases">
        <title>Genome Sequence of Phlebia brevispora.</title>
        <authorList>
            <person name="Buettner E."/>
        </authorList>
    </citation>
    <scope>NUCLEOTIDE SEQUENCE</scope>
    <source>
        <strain evidence="1">MPL23</strain>
    </source>
</reference>
<evidence type="ECO:0000313" key="1">
    <source>
        <dbReference type="EMBL" id="KAJ3557762.1"/>
    </source>
</evidence>
<name>A0ACC1TBR8_9APHY</name>
<evidence type="ECO:0000313" key="2">
    <source>
        <dbReference type="Proteomes" id="UP001148662"/>
    </source>
</evidence>
<accession>A0ACC1TBR8</accession>
<gene>
    <name evidence="1" type="ORF">NM688_g1293</name>
</gene>